<proteinExistence type="predicted"/>
<accession>L7WB08</accession>
<dbReference type="HOGENOM" id="CLU_3120451_0_0_10"/>
<name>L7WB08_NONDD</name>
<dbReference type="AlphaFoldDB" id="L7WB08"/>
<dbReference type="PATRIC" id="fig|592029.3.peg.1927"/>
<evidence type="ECO:0000313" key="1">
    <source>
        <dbReference type="EMBL" id="AGC77076.1"/>
    </source>
</evidence>
<reference evidence="1 2" key="1">
    <citation type="journal article" date="2013" name="Genome Biol. Evol.">
        <title>Genomic makeup of the marine flavobacterium Nonlabens (Donghaeana) dokdonensis DSW-6 and identification of a novel class of rhodopsins.</title>
        <authorList>
            <person name="Kwon S.K."/>
            <person name="Kim B.K."/>
            <person name="Song J.Y."/>
            <person name="Kwak M.J."/>
            <person name="Lee C.H."/>
            <person name="Yoon J.H."/>
            <person name="Oh T.K."/>
            <person name="Kim J.F."/>
        </authorList>
    </citation>
    <scope>NUCLEOTIDE SEQUENCE [LARGE SCALE GENOMIC DNA]</scope>
    <source>
        <strain evidence="2">DSM 17205 / KCTC 12402 / DSW-6</strain>
    </source>
</reference>
<gene>
    <name evidence="1" type="ordered locus">DDD_1949</name>
</gene>
<protein>
    <submittedName>
        <fullName evidence="1">Uncharacterized protein</fullName>
    </submittedName>
</protein>
<sequence length="50" mass="6039">MKQITQESQNDNHLNRRENCIMIKELSILKMMVLFPLSRKREQKIIPLKT</sequence>
<organism evidence="1 2">
    <name type="scientific">Nonlabens dokdonensis (strain DSM 17205 / KCTC 12402 / DSW-6)</name>
    <name type="common">Donghaeana dokdonensis</name>
    <dbReference type="NCBI Taxonomy" id="592029"/>
    <lineage>
        <taxon>Bacteria</taxon>
        <taxon>Pseudomonadati</taxon>
        <taxon>Bacteroidota</taxon>
        <taxon>Flavobacteriia</taxon>
        <taxon>Flavobacteriales</taxon>
        <taxon>Flavobacteriaceae</taxon>
        <taxon>Nonlabens</taxon>
    </lineage>
</organism>
<evidence type="ECO:0000313" key="2">
    <source>
        <dbReference type="Proteomes" id="UP000011173"/>
    </source>
</evidence>
<dbReference type="Proteomes" id="UP000011173">
    <property type="component" value="Chromosome"/>
</dbReference>
<dbReference type="EMBL" id="CP001397">
    <property type="protein sequence ID" value="AGC77076.1"/>
    <property type="molecule type" value="Genomic_DNA"/>
</dbReference>
<dbReference type="KEGG" id="ndo:DDD_1949"/>